<dbReference type="EMBL" id="LDAU01000018">
    <property type="protein sequence ID" value="KRX10869.1"/>
    <property type="molecule type" value="Genomic_DNA"/>
</dbReference>
<dbReference type="AlphaFoldDB" id="A0A0V0R9E4"/>
<dbReference type="InParanoid" id="A0A0V0R9E4"/>
<protein>
    <submittedName>
        <fullName evidence="1">Uncharacterized protein</fullName>
    </submittedName>
</protein>
<sequence>MHNSQSDKQQNSQQSPQNYVLENQLKNQNNIRNSDCIKDQKIEKKISQLIKNNNNDSFLTLGNKSFMDSKQGSLIYCEDDSNEYNITDQIQQLQQIEQISQKNDMDKQYNSYNDLILISNQIENNNLKQQNQQSNENSQ</sequence>
<dbReference type="Proteomes" id="UP000054937">
    <property type="component" value="Unassembled WGS sequence"/>
</dbReference>
<keyword evidence="2" id="KW-1185">Reference proteome</keyword>
<proteinExistence type="predicted"/>
<evidence type="ECO:0000313" key="2">
    <source>
        <dbReference type="Proteomes" id="UP000054937"/>
    </source>
</evidence>
<comment type="caution">
    <text evidence="1">The sequence shown here is derived from an EMBL/GenBank/DDBJ whole genome shotgun (WGS) entry which is preliminary data.</text>
</comment>
<name>A0A0V0R9E4_PSEPJ</name>
<gene>
    <name evidence="1" type="ORF">PPERSA_12220</name>
</gene>
<organism evidence="1 2">
    <name type="scientific">Pseudocohnilembus persalinus</name>
    <name type="common">Ciliate</name>
    <dbReference type="NCBI Taxonomy" id="266149"/>
    <lineage>
        <taxon>Eukaryota</taxon>
        <taxon>Sar</taxon>
        <taxon>Alveolata</taxon>
        <taxon>Ciliophora</taxon>
        <taxon>Intramacronucleata</taxon>
        <taxon>Oligohymenophorea</taxon>
        <taxon>Scuticociliatia</taxon>
        <taxon>Philasterida</taxon>
        <taxon>Pseudocohnilembidae</taxon>
        <taxon>Pseudocohnilembus</taxon>
    </lineage>
</organism>
<evidence type="ECO:0000313" key="1">
    <source>
        <dbReference type="EMBL" id="KRX10869.1"/>
    </source>
</evidence>
<accession>A0A0V0R9E4</accession>
<reference evidence="1 2" key="1">
    <citation type="journal article" date="2015" name="Sci. Rep.">
        <title>Genome of the facultative scuticociliatosis pathogen Pseudocohnilembus persalinus provides insight into its virulence through horizontal gene transfer.</title>
        <authorList>
            <person name="Xiong J."/>
            <person name="Wang G."/>
            <person name="Cheng J."/>
            <person name="Tian M."/>
            <person name="Pan X."/>
            <person name="Warren A."/>
            <person name="Jiang C."/>
            <person name="Yuan D."/>
            <person name="Miao W."/>
        </authorList>
    </citation>
    <scope>NUCLEOTIDE SEQUENCE [LARGE SCALE GENOMIC DNA]</scope>
    <source>
        <strain evidence="1">36N120E</strain>
    </source>
</reference>